<dbReference type="CDD" id="cd09617">
    <property type="entry name" value="Peptidase_C12_UCH37_BAP1"/>
    <property type="match status" value="1"/>
</dbReference>
<keyword evidence="11" id="KW-1185">Reference proteome</keyword>
<protein>
    <recommendedName>
        <fullName evidence="7">Ubiquitin carboxyl-terminal hydrolase</fullName>
        <ecNumber evidence="7">3.4.19.12</ecNumber>
    </recommendedName>
</protein>
<dbReference type="GO" id="GO:0004843">
    <property type="term" value="F:cysteine-type deubiquitinase activity"/>
    <property type="evidence" value="ECO:0007669"/>
    <property type="project" value="UniProtKB-UniRule"/>
</dbReference>
<feature type="domain" description="UCH catalytic" evidence="9">
    <location>
        <begin position="90"/>
        <end position="341"/>
    </location>
</feature>
<dbReference type="STRING" id="1392255.A0A2I1C1Q9"/>
<proteinExistence type="inferred from homology"/>
<evidence type="ECO:0000256" key="4">
    <source>
        <dbReference type="ARBA" id="ARBA00022801"/>
    </source>
</evidence>
<dbReference type="PANTHER" id="PTHR10589">
    <property type="entry name" value="UBIQUITIN CARBOXYL-TERMINAL HYDROLASE"/>
    <property type="match status" value="1"/>
</dbReference>
<accession>A0A2I1C1Q9</accession>
<keyword evidence="4 6" id="KW-0378">Hydrolase</keyword>
<comment type="catalytic activity">
    <reaction evidence="1 6 7">
        <text>Thiol-dependent hydrolysis of ester, thioester, amide, peptide and isopeptide bonds formed by the C-terminal Gly of ubiquitin (a 76-residue protein attached to proteins as an intracellular targeting signal).</text>
        <dbReference type="EC" id="3.4.19.12"/>
    </reaction>
</comment>
<feature type="region of interest" description="Disordered" evidence="8">
    <location>
        <begin position="40"/>
        <end position="65"/>
    </location>
</feature>
<dbReference type="Proteomes" id="UP000234474">
    <property type="component" value="Unassembled WGS sequence"/>
</dbReference>
<evidence type="ECO:0000256" key="7">
    <source>
        <dbReference type="RuleBase" id="RU361215"/>
    </source>
</evidence>
<name>A0A2I1C1Q9_ASPN1</name>
<dbReference type="GeneID" id="36536443"/>
<evidence type="ECO:0000256" key="6">
    <source>
        <dbReference type="PROSITE-ProRule" id="PRU01393"/>
    </source>
</evidence>
<feature type="active site" description="Nucleophile" evidence="6">
    <location>
        <position position="169"/>
    </location>
</feature>
<evidence type="ECO:0000256" key="2">
    <source>
        <dbReference type="ARBA" id="ARBA00022670"/>
    </source>
</evidence>
<dbReference type="PRINTS" id="PR00707">
    <property type="entry name" value="UBCTHYDRLASE"/>
</dbReference>
<dbReference type="EC" id="3.4.19.12" evidence="7"/>
<evidence type="ECO:0000259" key="9">
    <source>
        <dbReference type="PROSITE" id="PS52048"/>
    </source>
</evidence>
<evidence type="ECO:0000313" key="10">
    <source>
        <dbReference type="EMBL" id="PKX91574.1"/>
    </source>
</evidence>
<dbReference type="InterPro" id="IPR036959">
    <property type="entry name" value="Peptidase_C12_UCH_sf"/>
</dbReference>
<dbReference type="EMBL" id="MSZS01000006">
    <property type="protein sequence ID" value="PKX91574.1"/>
    <property type="molecule type" value="Genomic_DNA"/>
</dbReference>
<dbReference type="Pfam" id="PF01088">
    <property type="entry name" value="Peptidase_C12"/>
    <property type="match status" value="1"/>
</dbReference>
<keyword evidence="2 6" id="KW-0645">Protease</keyword>
<dbReference type="GO" id="GO:0016579">
    <property type="term" value="P:protein deubiquitination"/>
    <property type="evidence" value="ECO:0007669"/>
    <property type="project" value="TreeGrafter"/>
</dbReference>
<dbReference type="AlphaFoldDB" id="A0A2I1C1Q9"/>
<evidence type="ECO:0000256" key="8">
    <source>
        <dbReference type="SAM" id="MobiDB-lite"/>
    </source>
</evidence>
<gene>
    <name evidence="10" type="ORF">P174DRAFT_452865</name>
</gene>
<feature type="site" description="Important for enzyme activity" evidence="6">
    <location>
        <position position="276"/>
    </location>
</feature>
<evidence type="ECO:0000256" key="1">
    <source>
        <dbReference type="ARBA" id="ARBA00000707"/>
    </source>
</evidence>
<dbReference type="PROSITE" id="PS52048">
    <property type="entry name" value="UCH_DOMAIN"/>
    <property type="match status" value="1"/>
</dbReference>
<dbReference type="Gene3D" id="3.40.532.10">
    <property type="entry name" value="Peptidase C12, ubiquitin carboxyl-terminal hydrolase"/>
    <property type="match status" value="1"/>
</dbReference>
<dbReference type="PANTHER" id="PTHR10589:SF29">
    <property type="entry name" value="UBIQUITIN CARBOXYL-TERMINAL HYDROLASE"/>
    <property type="match status" value="1"/>
</dbReference>
<keyword evidence="3 6" id="KW-0833">Ubl conjugation pathway</keyword>
<dbReference type="OMA" id="GYHFIAY"/>
<dbReference type="GO" id="GO:0006511">
    <property type="term" value="P:ubiquitin-dependent protein catabolic process"/>
    <property type="evidence" value="ECO:0007669"/>
    <property type="project" value="UniProtKB-UniRule"/>
</dbReference>
<evidence type="ECO:0000313" key="11">
    <source>
        <dbReference type="Proteomes" id="UP000234474"/>
    </source>
</evidence>
<evidence type="ECO:0000256" key="5">
    <source>
        <dbReference type="ARBA" id="ARBA00022807"/>
    </source>
</evidence>
<comment type="similarity">
    <text evidence="6 7">Belongs to the peptidase C12 family.</text>
</comment>
<sequence>MSVVSFWNLLIIRDRTLSLEDIFPKRRKVASANQALRRKSLANMSQRNKRRRVNASSSPASVSSNHTMANPFTAAPCNPANVLERQKWNGFCELESEPAIFNVMLREFGVQGVKVQEVVSLDDELMAFLNKPVYGLIFLFRWREDDPDKQEASCPEGLWFANQTASNACASVALLNIVNNIEGIDLGENLRHFREFTMPFTPALRGDAINNFEFVKRIHNSFARRMDILNSDLQLKVEATSKRSRSGNNRHDEFEADAGFHFIAFVPAMGKVWKFDGLERQPQALGECPSICTNGRHEFDDNPGEYAPDDDWLTLVRPNILTRMAEYEEDQIEFSILSVAKDPLVELEDKLAVNVKCLEAVNRWLASREGAEETCPGPESSVSLLENTILGPDSSFNLTRHRIDGVIIPPEREVQYAKASAEELRQHQYWLSNEQRELRASILDEQQSHRADDDYATGRRFDYGPAVRAWIRFLARKKVIESLT</sequence>
<feature type="active site" description="Proton donor" evidence="6">
    <location>
        <position position="261"/>
    </location>
</feature>
<dbReference type="GO" id="GO:0005737">
    <property type="term" value="C:cytoplasm"/>
    <property type="evidence" value="ECO:0007669"/>
    <property type="project" value="TreeGrafter"/>
</dbReference>
<dbReference type="OrthoDB" id="1924260at2759"/>
<dbReference type="RefSeq" id="XP_024680169.1">
    <property type="nucleotide sequence ID" value="XM_024829117.1"/>
</dbReference>
<dbReference type="VEuPathDB" id="FungiDB:P174DRAFT_452865"/>
<comment type="caution">
    <text evidence="10">The sequence shown here is derived from an EMBL/GenBank/DDBJ whole genome shotgun (WGS) entry which is preliminary data.</text>
</comment>
<keyword evidence="5 6" id="KW-0788">Thiol protease</keyword>
<reference evidence="11" key="1">
    <citation type="journal article" date="2018" name="Proc. Natl. Acad. Sci. U.S.A.">
        <title>Linking secondary metabolites to gene clusters through genome sequencing of six diverse Aspergillus species.</title>
        <authorList>
            <person name="Kaerboelling I."/>
            <person name="Vesth T.C."/>
            <person name="Frisvad J.C."/>
            <person name="Nybo J.L."/>
            <person name="Theobald S."/>
            <person name="Kuo A."/>
            <person name="Bowyer P."/>
            <person name="Matsuda Y."/>
            <person name="Mondo S."/>
            <person name="Lyhne E.K."/>
            <person name="Kogle M.E."/>
            <person name="Clum A."/>
            <person name="Lipzen A."/>
            <person name="Salamov A."/>
            <person name="Ngan C.Y."/>
            <person name="Daum C."/>
            <person name="Chiniquy J."/>
            <person name="Barry K."/>
            <person name="LaButti K."/>
            <person name="Haridas S."/>
            <person name="Simmons B.A."/>
            <person name="Magnuson J.K."/>
            <person name="Mortensen U.H."/>
            <person name="Larsen T.O."/>
            <person name="Grigoriev I.V."/>
            <person name="Baker S.E."/>
            <person name="Andersen M.R."/>
        </authorList>
    </citation>
    <scope>NUCLEOTIDE SEQUENCE [LARGE SCALE GENOMIC DNA]</scope>
    <source>
        <strain evidence="11">IBT 16806</strain>
    </source>
</reference>
<feature type="compositionally biased region" description="Low complexity" evidence="8">
    <location>
        <begin position="54"/>
        <end position="65"/>
    </location>
</feature>
<dbReference type="FunFam" id="3.40.532.10:FF:000010">
    <property type="entry name" value="Ubiquitin carboxyl-terminal hydrolase"/>
    <property type="match status" value="1"/>
</dbReference>
<dbReference type="SUPFAM" id="SSF54001">
    <property type="entry name" value="Cysteine proteinases"/>
    <property type="match status" value="1"/>
</dbReference>
<feature type="site" description="Transition state stabilizer" evidence="6">
    <location>
        <position position="163"/>
    </location>
</feature>
<evidence type="ECO:0000256" key="3">
    <source>
        <dbReference type="ARBA" id="ARBA00022786"/>
    </source>
</evidence>
<dbReference type="InterPro" id="IPR038765">
    <property type="entry name" value="Papain-like_cys_pep_sf"/>
</dbReference>
<organism evidence="10 11">
    <name type="scientific">Aspergillus novofumigatus (strain IBT 16806)</name>
    <dbReference type="NCBI Taxonomy" id="1392255"/>
    <lineage>
        <taxon>Eukaryota</taxon>
        <taxon>Fungi</taxon>
        <taxon>Dikarya</taxon>
        <taxon>Ascomycota</taxon>
        <taxon>Pezizomycotina</taxon>
        <taxon>Eurotiomycetes</taxon>
        <taxon>Eurotiomycetidae</taxon>
        <taxon>Eurotiales</taxon>
        <taxon>Aspergillaceae</taxon>
        <taxon>Aspergillus</taxon>
        <taxon>Aspergillus subgen. Fumigati</taxon>
    </lineage>
</organism>
<dbReference type="InterPro" id="IPR001578">
    <property type="entry name" value="Peptidase_C12_UCH"/>
</dbReference>